<proteinExistence type="predicted"/>
<keyword evidence="1" id="KW-0175">Coiled coil</keyword>
<gene>
    <name evidence="2" type="ORF">METZ01_LOCUS70274</name>
</gene>
<protein>
    <submittedName>
        <fullName evidence="2">Uncharacterized protein</fullName>
    </submittedName>
</protein>
<sequence length="70" mass="8133">MSTKNDRKTVSIEEIENKREELIQNNKALAERIQLLNQEHTNLTNQIHMTNGALNVINMLLDEKSQTNEE</sequence>
<reference evidence="2" key="1">
    <citation type="submission" date="2018-05" db="EMBL/GenBank/DDBJ databases">
        <authorList>
            <person name="Lanie J.A."/>
            <person name="Ng W.-L."/>
            <person name="Kazmierczak K.M."/>
            <person name="Andrzejewski T.M."/>
            <person name="Davidsen T.M."/>
            <person name="Wayne K.J."/>
            <person name="Tettelin H."/>
            <person name="Glass J.I."/>
            <person name="Rusch D."/>
            <person name="Podicherti R."/>
            <person name="Tsui H.-C.T."/>
            <person name="Winkler M.E."/>
        </authorList>
    </citation>
    <scope>NUCLEOTIDE SEQUENCE</scope>
</reference>
<dbReference type="AlphaFoldDB" id="A0A381TMY0"/>
<evidence type="ECO:0000313" key="2">
    <source>
        <dbReference type="EMBL" id="SVA17420.1"/>
    </source>
</evidence>
<feature type="coiled-coil region" evidence="1">
    <location>
        <begin position="5"/>
        <end position="46"/>
    </location>
</feature>
<accession>A0A381TMY0</accession>
<dbReference type="EMBL" id="UINC01004866">
    <property type="protein sequence ID" value="SVA17420.1"/>
    <property type="molecule type" value="Genomic_DNA"/>
</dbReference>
<evidence type="ECO:0000256" key="1">
    <source>
        <dbReference type="SAM" id="Coils"/>
    </source>
</evidence>
<name>A0A381TMY0_9ZZZZ</name>
<organism evidence="2">
    <name type="scientific">marine metagenome</name>
    <dbReference type="NCBI Taxonomy" id="408172"/>
    <lineage>
        <taxon>unclassified sequences</taxon>
        <taxon>metagenomes</taxon>
        <taxon>ecological metagenomes</taxon>
    </lineage>
</organism>